<feature type="region of interest" description="Disordered" evidence="1">
    <location>
        <begin position="904"/>
        <end position="949"/>
    </location>
</feature>
<proteinExistence type="predicted"/>
<evidence type="ECO:0000313" key="2">
    <source>
        <dbReference type="EMBL" id="GLI62246.1"/>
    </source>
</evidence>
<sequence>MGLLKQYFENGDMSSCAAHIEALWAGRHQNKLFGSSDAEDAAWLLDRTQRSPTVQRQLWPKLLGLLTRWAFLAGRADVSEPAGSTERNLSFLIALQRRLAACLTSGSLPWAVRAPILLLIAVVGCSTASNVAAPLQLACQALHAEMLILARRPSADIFEMDSPDTMTDVCTAAELVLERLMMKGDWRGAISLFAVFLSSLGSALSDLCIHIAAEAVARSLPSPPPLPPPPLLPCVRDGTANDLPIVSAAAAAAAQEAAAAALAALQASCRMVGSSCARALATAATALNPGTLVVHATASSIGATATDVRNPFGTVGHDASRPEAAAVLAAIKAIAEHVHGIAAATASAAAAAAGVECGVSLPIRVPGRPVQNRRFGQDSIPEAAMAGGLTGVNGESRAEVAPAAPLPFSTDPWVPLAVAATAASGLLEGFIITVRLQPLGQPQELLLRLLQPGADRLVLTLKVVSGATAAAASRMASDGRVWGLPVSPSTGRRAVAMLGGRCSSACALHADSRITLLSMAVGYSWVRLRTHAPLPGPYQPAAHAAEQMAAAAMAASQTAAEDLYGSCWHPARGALTLLMVGSLGVGRVVKMACAGAHADAAVELLESHSRGPLYSDGQLLAKSVIGSLRASAPGSVAVLTTATPLAMALLSDAATAAERLHLLYSGVADTAAGRAWLAALPSAATGRLRELLDRVFVCAVSVLAAVHASLSPAPAALLPLPKLGAAHLSGDPLAATTTNKTAQGGNVEGQVVQLAAEARAVIAVTALGALADLQFCALQLRAHGDLVTSLSTDAAAAPVAAVSPLLALLPCYPSFAAAYAGNAGHSGGGFAAKPVAASRLAFLLPLAASCVPHAEDVEIAACVVLPYIYLLFKGAPESVVQAAHSTWAALLAGLSKEKATVQVPSAGGGGAKASGTQGQRGSQSPRRHLGGATEGVGGKERDAPLEERRDVGMAVAASMVPYYIDRTCEEPCNMGDLELLEWGLRQVLRSLPEAHPVKIWVAARLARQLRDWSGECEETDRGAQGTPSSEDYGREGQHRGGKQGTRTSQDEPEHVPRPNRHELVQRCAVMVGAVVAAVDYNLLPHTLSVLTSELQVLRPEQNAVIIQCLHDVWLTCNDYSRKQCLDDWLMHFIVKARLKAKL</sequence>
<evidence type="ECO:0000313" key="3">
    <source>
        <dbReference type="Proteomes" id="UP001165090"/>
    </source>
</evidence>
<dbReference type="EMBL" id="BSDZ01000011">
    <property type="protein sequence ID" value="GLI62246.1"/>
    <property type="molecule type" value="Genomic_DNA"/>
</dbReference>
<comment type="caution">
    <text evidence="2">The sequence shown here is derived from an EMBL/GenBank/DDBJ whole genome shotgun (WGS) entry which is preliminary data.</text>
</comment>
<evidence type="ECO:0000256" key="1">
    <source>
        <dbReference type="SAM" id="MobiDB-lite"/>
    </source>
</evidence>
<reference evidence="2 3" key="1">
    <citation type="journal article" date="2023" name="IScience">
        <title>Expanded male sex-determining region conserved during the evolution of homothallism in the green alga Volvox.</title>
        <authorList>
            <person name="Yamamoto K."/>
            <person name="Matsuzaki R."/>
            <person name="Mahakham W."/>
            <person name="Heman W."/>
            <person name="Sekimoto H."/>
            <person name="Kawachi M."/>
            <person name="Minakuchi Y."/>
            <person name="Toyoda A."/>
            <person name="Nozaki H."/>
        </authorList>
    </citation>
    <scope>NUCLEOTIDE SEQUENCE [LARGE SCALE GENOMIC DNA]</scope>
    <source>
        <strain evidence="2 3">NIES-4468</strain>
    </source>
</reference>
<dbReference type="Proteomes" id="UP001165090">
    <property type="component" value="Unassembled WGS sequence"/>
</dbReference>
<protein>
    <recommendedName>
        <fullName evidence="4">DUF3730 domain-containing protein</fullName>
    </recommendedName>
</protein>
<feature type="compositionally biased region" description="Basic and acidic residues" evidence="1">
    <location>
        <begin position="1048"/>
        <end position="1059"/>
    </location>
</feature>
<organism evidence="2 3">
    <name type="scientific">Volvox africanus</name>
    <dbReference type="NCBI Taxonomy" id="51714"/>
    <lineage>
        <taxon>Eukaryota</taxon>
        <taxon>Viridiplantae</taxon>
        <taxon>Chlorophyta</taxon>
        <taxon>core chlorophytes</taxon>
        <taxon>Chlorophyceae</taxon>
        <taxon>CS clade</taxon>
        <taxon>Chlamydomonadales</taxon>
        <taxon>Volvocaceae</taxon>
        <taxon>Volvox</taxon>
    </lineage>
</organism>
<evidence type="ECO:0008006" key="4">
    <source>
        <dbReference type="Google" id="ProtNLM"/>
    </source>
</evidence>
<accession>A0ABQ5RXU6</accession>
<keyword evidence="3" id="KW-1185">Reference proteome</keyword>
<feature type="compositionally biased region" description="Basic and acidic residues" evidence="1">
    <location>
        <begin position="937"/>
        <end position="949"/>
    </location>
</feature>
<name>A0ABQ5RXU6_9CHLO</name>
<feature type="region of interest" description="Disordered" evidence="1">
    <location>
        <begin position="1015"/>
        <end position="1059"/>
    </location>
</feature>
<gene>
    <name evidence="2" type="ORF">VaNZ11_004842</name>
</gene>